<dbReference type="SUPFAM" id="SSF49785">
    <property type="entry name" value="Galactose-binding domain-like"/>
    <property type="match status" value="2"/>
</dbReference>
<feature type="compositionally biased region" description="Basic and acidic residues" evidence="1">
    <location>
        <begin position="1"/>
        <end position="11"/>
    </location>
</feature>
<evidence type="ECO:0000259" key="2">
    <source>
        <dbReference type="PROSITE" id="PS50022"/>
    </source>
</evidence>
<feature type="region of interest" description="Disordered" evidence="1">
    <location>
        <begin position="1"/>
        <end position="27"/>
    </location>
</feature>
<dbReference type="SUPFAM" id="SSF51126">
    <property type="entry name" value="Pectin lyase-like"/>
    <property type="match status" value="1"/>
</dbReference>
<evidence type="ECO:0000256" key="1">
    <source>
        <dbReference type="SAM" id="MobiDB-lite"/>
    </source>
</evidence>
<feature type="domain" description="F5/8 type C" evidence="2">
    <location>
        <begin position="201"/>
        <end position="345"/>
    </location>
</feature>
<dbReference type="PANTHER" id="PTHR45713">
    <property type="entry name" value="FTP DOMAIN-CONTAINING PROTEIN"/>
    <property type="match status" value="1"/>
</dbReference>
<dbReference type="RefSeq" id="WP_380531664.1">
    <property type="nucleotide sequence ID" value="NZ_JBHFAB010000002.1"/>
</dbReference>
<evidence type="ECO:0000313" key="3">
    <source>
        <dbReference type="EMBL" id="MFC1415622.1"/>
    </source>
</evidence>
<sequence>MTEFSSSDRPDVAAGRPALRRGAATPGRRARTSAALLAVGAVVVALGAPAVSAGAAGTETTLGRTGWTATASTNSAAGDAPSNAIDGSANSRFSSDAAAATGMWFQVDLGSAKSFNQVVMDSTNWAGDTAPGYKVEVSNDGTTFTTVDTEAAQTGIETATFADQTDRYIRIVLTGNSTGAWWSIGEFNLATDGGTGTGGGGTGGGTGGAETTLSRTGWTATASTNSGAGDAPSNAIDGNAGTRYSSDAVAAPGMWFQVDLGSAKSFNQVVMDSTNWAGDTAPGYQVQVSNDGSTFTTVDTEAGKATSETATFADQNARYVRIVLTTASTGAWWSIGEFNLATDGGTGTGGGGTGTPAPPTGGSLGANVIVFSPTQAQSDIQNQLNTIANQQSDNEFGTQRYALFFKPGTYGSAANPLVFTVGYYTEVAGLGKNPGDVTINGSINAFNRCQGGGYSNCNATDNFWRSINNLTVNVMGNSGCYSGDDFWAASQASPMRRVHMNGNVTLMDYCTGAPDYASGGFISDSQFTGGTITNGSQQQYLTRNSALDGWSNGVWNQVFSGDTGAPAQSFAANSGASGGPQPYTTLAASPVTQEEPYLYTDAAGNYNVFVPAKQTNSTGPTWLNGSTPGTSLPLSTFYVVNASSTVDQINAALNAGDNLLFTPGVYNVPSTIQVTHPDTKIIGLGFPTLVPTNGNTTMSVADVDGVNVSAIIFDAGPVKSPSLLQIGTAGSTVSHASDPVTVDDVFLRVGGATAGSVTTAFIDNSNNSIIDDMWSWRADHGAGGGVWTSDQADTGVIVNGNNVTAYGLASEHYQKDETDWNGQGGTVVFYQNENPYDVPNQAAWMASGTQKGYPAFHVANNVTSFQGYGMGAYSYFNQGVDIHSSMAFQAPNTAGVQFHDILTVFLNGSGGIDSVVNGTGAAVSPTFGGPSNVVSYP</sequence>
<evidence type="ECO:0000313" key="4">
    <source>
        <dbReference type="Proteomes" id="UP001592531"/>
    </source>
</evidence>
<dbReference type="InterPro" id="IPR008979">
    <property type="entry name" value="Galactose-bd-like_sf"/>
</dbReference>
<proteinExistence type="predicted"/>
<feature type="compositionally biased region" description="Low complexity" evidence="1">
    <location>
        <begin position="13"/>
        <end position="27"/>
    </location>
</feature>
<gene>
    <name evidence="3" type="ORF">ACEZDE_03050</name>
</gene>
<keyword evidence="4" id="KW-1185">Reference proteome</keyword>
<dbReference type="InterPro" id="IPR000421">
    <property type="entry name" value="FA58C"/>
</dbReference>
<protein>
    <submittedName>
        <fullName evidence="3">Discoidin domain-containing protein</fullName>
    </submittedName>
</protein>
<dbReference type="Gene3D" id="2.60.120.260">
    <property type="entry name" value="Galactose-binding domain-like"/>
    <property type="match status" value="2"/>
</dbReference>
<comment type="caution">
    <text evidence="3">The sequence shown here is derived from an EMBL/GenBank/DDBJ whole genome shotgun (WGS) entry which is preliminary data.</text>
</comment>
<dbReference type="InterPro" id="IPR011050">
    <property type="entry name" value="Pectin_lyase_fold/virulence"/>
</dbReference>
<dbReference type="InterPro" id="IPR051941">
    <property type="entry name" value="BG_Antigen-Binding_Lectin"/>
</dbReference>
<dbReference type="PANTHER" id="PTHR45713:SF6">
    <property type="entry name" value="F5_8 TYPE C DOMAIN-CONTAINING PROTEIN"/>
    <property type="match status" value="1"/>
</dbReference>
<reference evidence="3 4" key="1">
    <citation type="submission" date="2024-09" db="EMBL/GenBank/DDBJ databases">
        <authorList>
            <person name="Lee S.D."/>
        </authorList>
    </citation>
    <scope>NUCLEOTIDE SEQUENCE [LARGE SCALE GENOMIC DNA]</scope>
    <source>
        <strain evidence="3 4">N8-3</strain>
    </source>
</reference>
<feature type="domain" description="F5/8 type C" evidence="2">
    <location>
        <begin position="48"/>
        <end position="194"/>
    </location>
</feature>
<dbReference type="PROSITE" id="PS50022">
    <property type="entry name" value="FA58C_3"/>
    <property type="match status" value="2"/>
</dbReference>
<dbReference type="CDD" id="cd23669">
    <property type="entry name" value="GH55_SacteLam55A-like"/>
    <property type="match status" value="1"/>
</dbReference>
<dbReference type="InterPro" id="IPR059186">
    <property type="entry name" value="SACTE_4363"/>
</dbReference>
<dbReference type="EMBL" id="JBHFAB010000002">
    <property type="protein sequence ID" value="MFC1415622.1"/>
    <property type="molecule type" value="Genomic_DNA"/>
</dbReference>
<accession>A0ABV6VPI8</accession>
<name>A0ABV6VPI8_9ACTN</name>
<dbReference type="Proteomes" id="UP001592531">
    <property type="component" value="Unassembled WGS sequence"/>
</dbReference>
<organism evidence="3 4">
    <name type="scientific">Streptacidiphilus cavernicola</name>
    <dbReference type="NCBI Taxonomy" id="3342716"/>
    <lineage>
        <taxon>Bacteria</taxon>
        <taxon>Bacillati</taxon>
        <taxon>Actinomycetota</taxon>
        <taxon>Actinomycetes</taxon>
        <taxon>Kitasatosporales</taxon>
        <taxon>Streptomycetaceae</taxon>
        <taxon>Streptacidiphilus</taxon>
    </lineage>
</organism>
<dbReference type="Pfam" id="PF00754">
    <property type="entry name" value="F5_F8_type_C"/>
    <property type="match status" value="2"/>
</dbReference>